<keyword evidence="5" id="KW-1185">Reference proteome</keyword>
<dbReference type="Pfam" id="PF14449">
    <property type="entry name" value="PT-TG"/>
    <property type="match status" value="1"/>
</dbReference>
<dbReference type="STRING" id="762845.BCR26_00405"/>
<protein>
    <recommendedName>
        <fullName evidence="3">Pre-toxin TG domain-containing protein</fullName>
    </recommendedName>
</protein>
<dbReference type="EMBL" id="MIEK01000001">
    <property type="protein sequence ID" value="OEH83969.1"/>
    <property type="molecule type" value="Genomic_DNA"/>
</dbReference>
<comment type="caution">
    <text evidence="4">The sequence shown here is derived from an EMBL/GenBank/DDBJ whole genome shotgun (WGS) entry which is preliminary data.</text>
</comment>
<evidence type="ECO:0000256" key="1">
    <source>
        <dbReference type="ARBA" id="ARBA00004613"/>
    </source>
</evidence>
<evidence type="ECO:0000256" key="2">
    <source>
        <dbReference type="ARBA" id="ARBA00022525"/>
    </source>
</evidence>
<dbReference type="InterPro" id="IPR027797">
    <property type="entry name" value="PT-TG_dom"/>
</dbReference>
<feature type="domain" description="Pre-toxin TG" evidence="3">
    <location>
        <begin position="219"/>
        <end position="275"/>
    </location>
</feature>
<evidence type="ECO:0000259" key="3">
    <source>
        <dbReference type="Pfam" id="PF14449"/>
    </source>
</evidence>
<dbReference type="OrthoDB" id="41445at2"/>
<dbReference type="AlphaFoldDB" id="A0A1E5L218"/>
<dbReference type="RefSeq" id="WP_069696980.1">
    <property type="nucleotide sequence ID" value="NZ_MIEK01000001.1"/>
</dbReference>
<evidence type="ECO:0000313" key="5">
    <source>
        <dbReference type="Proteomes" id="UP000095256"/>
    </source>
</evidence>
<dbReference type="GO" id="GO:0005576">
    <property type="term" value="C:extracellular region"/>
    <property type="evidence" value="ECO:0007669"/>
    <property type="project" value="UniProtKB-SubCell"/>
</dbReference>
<name>A0A1E5L218_9ENTE</name>
<keyword evidence="2" id="KW-0964">Secreted</keyword>
<dbReference type="Proteomes" id="UP000095256">
    <property type="component" value="Unassembled WGS sequence"/>
</dbReference>
<sequence length="437" mass="47968">MKEVKYQSNDWLSLVQGVELMANATVFEYFQQADLLSQQAETLCESYDSDRAIDIETAKNPAYNELETRWHQLQRAMQPIPDTLSAGVDHPFDVAMDEFMEKLSNMNIMGYTTMARGAYSNGVNAVGVSKYKMKVGLGDILGSSSPLTDYLQVEYEEMRQKVGDVSFEEYQKMAFADTSFDYYSKSEQITGLAVTIIVNGTALAVGAMLPVPIMIALGLAGGVKNGYDTLSGKDLITGKELSQGDRILRGLAGIADIGLAAYGTYKGIKAMKGTKGVVPKVEVDGFHGKTVKVEKVGRAGKTSKEVEIINKNGSPLGEFDEIDLNKGIFYEDKTAKGLDVVNPRTGLPTQTPQQFADKQIYQKTVNRIKNLDIAEATRPTVNGSQSIPSLQEIKGIKKFVFRLDGNSAELQSVVNQNIKKLQSEFPDYTFEVIFGGK</sequence>
<reference evidence="4 5" key="1">
    <citation type="submission" date="2016-09" db="EMBL/GenBank/DDBJ databases">
        <authorList>
            <person name="Capua I."/>
            <person name="De Benedictis P."/>
            <person name="Joannis T."/>
            <person name="Lombin L.H."/>
            <person name="Cattoli G."/>
        </authorList>
    </citation>
    <scope>NUCLEOTIDE SEQUENCE [LARGE SCALE GENOMIC DNA]</scope>
    <source>
        <strain evidence="4 5">LMG 25899</strain>
    </source>
</reference>
<evidence type="ECO:0000313" key="4">
    <source>
        <dbReference type="EMBL" id="OEH83969.1"/>
    </source>
</evidence>
<comment type="subcellular location">
    <subcellularLocation>
        <location evidence="1">Secreted</location>
    </subcellularLocation>
</comment>
<accession>A0A1E5L218</accession>
<organism evidence="4 5">
    <name type="scientific">Enterococcus rivorum</name>
    <dbReference type="NCBI Taxonomy" id="762845"/>
    <lineage>
        <taxon>Bacteria</taxon>
        <taxon>Bacillati</taxon>
        <taxon>Bacillota</taxon>
        <taxon>Bacilli</taxon>
        <taxon>Lactobacillales</taxon>
        <taxon>Enterococcaceae</taxon>
        <taxon>Enterococcus</taxon>
    </lineage>
</organism>
<proteinExistence type="predicted"/>
<gene>
    <name evidence="4" type="ORF">BCR26_00405</name>
</gene>